<gene>
    <name evidence="2" type="ORF">SAMN02746065_12122</name>
</gene>
<organism evidence="2 3">
    <name type="scientific">Desulfocicer vacuolatum DSM 3385</name>
    <dbReference type="NCBI Taxonomy" id="1121400"/>
    <lineage>
        <taxon>Bacteria</taxon>
        <taxon>Pseudomonadati</taxon>
        <taxon>Thermodesulfobacteriota</taxon>
        <taxon>Desulfobacteria</taxon>
        <taxon>Desulfobacterales</taxon>
        <taxon>Desulfobacteraceae</taxon>
        <taxon>Desulfocicer</taxon>
    </lineage>
</organism>
<keyword evidence="3" id="KW-1185">Reference proteome</keyword>
<evidence type="ECO:0000313" key="2">
    <source>
        <dbReference type="EMBL" id="SMD01672.1"/>
    </source>
</evidence>
<dbReference type="GO" id="GO:0051539">
    <property type="term" value="F:4 iron, 4 sulfur cluster binding"/>
    <property type="evidence" value="ECO:0007669"/>
    <property type="project" value="UniProtKB-KW"/>
</dbReference>
<proteinExistence type="predicted"/>
<dbReference type="PANTHER" id="PTHR30538">
    <property type="entry name" value="LYSINE 2,3-AMINOMUTASE-RELATED"/>
    <property type="match status" value="1"/>
</dbReference>
<dbReference type="AlphaFoldDB" id="A0A1W2DX26"/>
<dbReference type="RefSeq" id="WP_084071041.1">
    <property type="nucleotide sequence ID" value="NZ_FWXY01000021.1"/>
</dbReference>
<keyword evidence="1" id="KW-0408">Iron</keyword>
<keyword evidence="1" id="KW-0004">4Fe-4S</keyword>
<sequence length="728" mass="84615">MPRHVRLDKVIVPVKSIKLLKRLLNENPVLKKIMAHSPTHEDAKKKIKKWVLDTIKDKKAVYQFYRDIPEPDFNINALDWNDIAAIRILDYIDHAGVDIENPNFKDVLTENDPFKLLWLAIHRGTGGARPDFFDDMIHLFRQFNGKEKREIPAREEIEEWMELYPSGLEPQIIQLREKNKRRILKIIIAKMDEGEISDPKYFFELGLTEEEKLKTAFEWWKETSFHLKFAVRNPDLLDELLNHSLDPITMEVLHDAEEKGIPFFINLYYLSLLNVNAPWFAVGAELAIRDYVIYSKELVENFGSITAWEKEDTVEPGKPNAAGWILPSRNNVHRRYPEVAILIPDTTGRACGGLCSSCQRMYNFQNGILNFNLDELKPDESWSVRLEKYMQYFEKDAQLRDILITGGDAFMNSNRSLKKILEAVYNMAVRKIKANKKRPDGEKFAEIQRVRLGTRIPVYLPQRINPELISILKEFREKAVKIGICQFVIQTHFISPMEITPEAQKAVQRILSAGWIVTNQHVYITAASRRGHGAKLRKVLNDIGILPYYSFSVKGHNENLYNFATNARLIQEQNEEKYIGMIPEEYHEKIKNFAFDPPRMVENIIGLKEKLQLPFLSTDKSVLNMPGVGKSMSFRTIGITRRGRRILQFDHDPSRLHSPIINKMGKVIIVESKAINDYLHQLSNMGEDISDYKSIWGYSIGQSEKRHSLYEYPDYDFKITEQYSNIQI</sequence>
<protein>
    <submittedName>
        <fullName evidence="2">Lysine 2,3-aminomutase</fullName>
    </submittedName>
</protein>
<accession>A0A1W2DX26</accession>
<dbReference type="InterPro" id="IPR013785">
    <property type="entry name" value="Aldolase_TIM"/>
</dbReference>
<evidence type="ECO:0000313" key="3">
    <source>
        <dbReference type="Proteomes" id="UP000192418"/>
    </source>
</evidence>
<dbReference type="EMBL" id="FWXY01000021">
    <property type="protein sequence ID" value="SMD01672.1"/>
    <property type="molecule type" value="Genomic_DNA"/>
</dbReference>
<keyword evidence="1" id="KW-0411">Iron-sulfur</keyword>
<dbReference type="OrthoDB" id="9768064at2"/>
<dbReference type="Gene3D" id="3.20.20.70">
    <property type="entry name" value="Aldolase class I"/>
    <property type="match status" value="1"/>
</dbReference>
<reference evidence="2 3" key="1">
    <citation type="submission" date="2017-04" db="EMBL/GenBank/DDBJ databases">
        <authorList>
            <person name="Afonso C.L."/>
            <person name="Miller P.J."/>
            <person name="Scott M.A."/>
            <person name="Spackman E."/>
            <person name="Goraichik I."/>
            <person name="Dimitrov K.M."/>
            <person name="Suarez D.L."/>
            <person name="Swayne D.E."/>
        </authorList>
    </citation>
    <scope>NUCLEOTIDE SEQUENCE [LARGE SCALE GENOMIC DNA]</scope>
    <source>
        <strain evidence="2 3">DSM 3385</strain>
    </source>
</reference>
<name>A0A1W2DX26_9BACT</name>
<keyword evidence="1" id="KW-0479">Metal-binding</keyword>
<evidence type="ECO:0000256" key="1">
    <source>
        <dbReference type="ARBA" id="ARBA00022485"/>
    </source>
</evidence>
<dbReference type="Proteomes" id="UP000192418">
    <property type="component" value="Unassembled WGS sequence"/>
</dbReference>
<dbReference type="STRING" id="1121400.SAMN02746065_12122"/>
<dbReference type="PANTHER" id="PTHR30538:SF1">
    <property type="entry name" value="L-LYSINE 2,3-AMINOMUTASE"/>
    <property type="match status" value="1"/>
</dbReference>
<dbReference type="InterPro" id="IPR003739">
    <property type="entry name" value="Lys_aminomutase/Glu_NH3_mut"/>
</dbReference>